<keyword evidence="1" id="KW-0472">Membrane</keyword>
<evidence type="ECO:0008006" key="4">
    <source>
        <dbReference type="Google" id="ProtNLM"/>
    </source>
</evidence>
<protein>
    <recommendedName>
        <fullName evidence="4">Chemotaxis methyl-accepting receptor HlyB-like 4HB MCP domain-containing protein</fullName>
    </recommendedName>
</protein>
<proteinExistence type="predicted"/>
<dbReference type="Proteomes" id="UP000254266">
    <property type="component" value="Unassembled WGS sequence"/>
</dbReference>
<keyword evidence="1" id="KW-0812">Transmembrane</keyword>
<dbReference type="AlphaFoldDB" id="A0A370DL95"/>
<keyword evidence="3" id="KW-1185">Reference proteome</keyword>
<reference evidence="2 3" key="1">
    <citation type="journal article" date="2018" name="ISME J.">
        <title>Endosymbiont genomes yield clues of tubeworm success.</title>
        <authorList>
            <person name="Li Y."/>
            <person name="Liles M.R."/>
            <person name="Halanych K.M."/>
        </authorList>
    </citation>
    <scope>NUCLEOTIDE SEQUENCE [LARGE SCALE GENOMIC DNA]</scope>
    <source>
        <strain evidence="2">A1464</strain>
    </source>
</reference>
<comment type="caution">
    <text evidence="2">The sequence shown here is derived from an EMBL/GenBank/DDBJ whole genome shotgun (WGS) entry which is preliminary data.</text>
</comment>
<organism evidence="2 3">
    <name type="scientific">endosymbiont of Galathealinum brachiosum</name>
    <dbReference type="NCBI Taxonomy" id="2200906"/>
    <lineage>
        <taxon>Bacteria</taxon>
        <taxon>Pseudomonadati</taxon>
        <taxon>Pseudomonadota</taxon>
        <taxon>Gammaproteobacteria</taxon>
        <taxon>sulfur-oxidizing symbionts</taxon>
    </lineage>
</organism>
<gene>
    <name evidence="2" type="ORF">DIZ80_01765</name>
</gene>
<keyword evidence="1" id="KW-1133">Transmembrane helix</keyword>
<accession>A0A370DL95</accession>
<dbReference type="EMBL" id="QFXC01000003">
    <property type="protein sequence ID" value="RDH85679.1"/>
    <property type="molecule type" value="Genomic_DNA"/>
</dbReference>
<evidence type="ECO:0000256" key="1">
    <source>
        <dbReference type="SAM" id="Phobius"/>
    </source>
</evidence>
<sequence>MELEHKLKLFYITSIFSMLFAVLGFSYNAWRMELTEDNNNIRTASFEVLTQLSEMEQVIYAAHYDKNMVDGSPRKAWVKVGLIVDLSSLISPHVERDSNDLKTLWSESWQMVKDDETATQNLVMQIDKIRDSIKLALGDLQ</sequence>
<feature type="transmembrane region" description="Helical" evidence="1">
    <location>
        <begin position="9"/>
        <end position="30"/>
    </location>
</feature>
<evidence type="ECO:0000313" key="3">
    <source>
        <dbReference type="Proteomes" id="UP000254266"/>
    </source>
</evidence>
<evidence type="ECO:0000313" key="2">
    <source>
        <dbReference type="EMBL" id="RDH85679.1"/>
    </source>
</evidence>
<name>A0A370DL95_9GAMM</name>